<dbReference type="Proteomes" id="UP001049176">
    <property type="component" value="Chromosome 4"/>
</dbReference>
<dbReference type="KEGG" id="more:E1B28_007167"/>
<keyword evidence="2" id="KW-1185">Reference proteome</keyword>
<dbReference type="AlphaFoldDB" id="A0A9P7S1A0"/>
<comment type="caution">
    <text evidence="1">The sequence shown here is derived from an EMBL/GenBank/DDBJ whole genome shotgun (WGS) entry which is preliminary data.</text>
</comment>
<dbReference type="GeneID" id="66076243"/>
<sequence length="120" mass="13242">MLSRHLLWAPTQYQASHLSRTPQVPPPIERDVAYPINSSHVPTELLRVSCSVLLISYVPRALDVDNFVFTDIDPHILAVSVESKVSGIGKEYVTLELSLILPAAAWGLPISVHLSTWTTS</sequence>
<gene>
    <name evidence="1" type="ORF">E1B28_007167</name>
</gene>
<protein>
    <submittedName>
        <fullName evidence="1">Uncharacterized protein</fullName>
    </submittedName>
</protein>
<dbReference type="EMBL" id="CM032184">
    <property type="protein sequence ID" value="KAG7093492.1"/>
    <property type="molecule type" value="Genomic_DNA"/>
</dbReference>
<proteinExistence type="predicted"/>
<organism evidence="1 2">
    <name type="scientific">Marasmius oreades</name>
    <name type="common">fairy-ring Marasmius</name>
    <dbReference type="NCBI Taxonomy" id="181124"/>
    <lineage>
        <taxon>Eukaryota</taxon>
        <taxon>Fungi</taxon>
        <taxon>Dikarya</taxon>
        <taxon>Basidiomycota</taxon>
        <taxon>Agaricomycotina</taxon>
        <taxon>Agaricomycetes</taxon>
        <taxon>Agaricomycetidae</taxon>
        <taxon>Agaricales</taxon>
        <taxon>Marasmiineae</taxon>
        <taxon>Marasmiaceae</taxon>
        <taxon>Marasmius</taxon>
    </lineage>
</organism>
<evidence type="ECO:0000313" key="2">
    <source>
        <dbReference type="Proteomes" id="UP001049176"/>
    </source>
</evidence>
<accession>A0A9P7S1A0</accession>
<reference evidence="1" key="1">
    <citation type="journal article" date="2021" name="Genome Biol. Evol.">
        <title>The assembled and annotated genome of the fairy-ring fungus Marasmius oreades.</title>
        <authorList>
            <person name="Hiltunen M."/>
            <person name="Ament-Velasquez S.L."/>
            <person name="Johannesson H."/>
        </authorList>
    </citation>
    <scope>NUCLEOTIDE SEQUENCE</scope>
    <source>
        <strain evidence="1">03SP1</strain>
    </source>
</reference>
<dbReference type="RefSeq" id="XP_043009962.1">
    <property type="nucleotide sequence ID" value="XM_043151881.1"/>
</dbReference>
<name>A0A9P7S1A0_9AGAR</name>
<evidence type="ECO:0000313" key="1">
    <source>
        <dbReference type="EMBL" id="KAG7093492.1"/>
    </source>
</evidence>